<dbReference type="Proteomes" id="UP000238415">
    <property type="component" value="Unassembled WGS sequence"/>
</dbReference>
<comment type="caution">
    <text evidence="2">The sequence shown here is derived from an EMBL/GenBank/DDBJ whole genome shotgun (WGS) entry which is preliminary data.</text>
</comment>
<evidence type="ECO:0000259" key="1">
    <source>
        <dbReference type="Pfam" id="PF08722"/>
    </source>
</evidence>
<keyword evidence="3" id="KW-1185">Reference proteome</keyword>
<organism evidence="2 3">
    <name type="scientific">Neomoorella humiferrea</name>
    <dbReference type="NCBI Taxonomy" id="676965"/>
    <lineage>
        <taxon>Bacteria</taxon>
        <taxon>Bacillati</taxon>
        <taxon>Bacillota</taxon>
        <taxon>Clostridia</taxon>
        <taxon>Neomoorellales</taxon>
        <taxon>Neomoorellaceae</taxon>
        <taxon>Neomoorella</taxon>
    </lineage>
</organism>
<dbReference type="AlphaFoldDB" id="A0A2T0AVG7"/>
<dbReference type="Pfam" id="PF08722">
    <property type="entry name" value="Tn7_TnsA-like_N"/>
    <property type="match status" value="1"/>
</dbReference>
<evidence type="ECO:0000313" key="3">
    <source>
        <dbReference type="Proteomes" id="UP000238415"/>
    </source>
</evidence>
<protein>
    <recommendedName>
        <fullName evidence="1">TnsA endonuclease N-terminal domain-containing protein</fullName>
    </recommendedName>
</protein>
<evidence type="ECO:0000313" key="2">
    <source>
        <dbReference type="EMBL" id="PRR74651.1"/>
    </source>
</evidence>
<gene>
    <name evidence="2" type="ORF">MOHU_06320</name>
</gene>
<name>A0A2T0AVG7_9FIRM</name>
<sequence>MSAISFLDQLWQAFEQCRGYSSAEFVGKRLRQEENERFYEGDFFIKVFPETQNILRHIREVGFLHPPQVDAFEFYVEYYDELEGRWRRYYPDFILKLKNNGWAVVEVKQADQTAHPHVVAKEQAARELFEKLNSIHYIIKRDDEIRRGMFQDIIAAGSSNG</sequence>
<feature type="domain" description="TnsA endonuclease N-terminal" evidence="1">
    <location>
        <begin position="76"/>
        <end position="139"/>
    </location>
</feature>
<dbReference type="EMBL" id="PVXM01000007">
    <property type="protein sequence ID" value="PRR74651.1"/>
    <property type="molecule type" value="Genomic_DNA"/>
</dbReference>
<accession>A0A2T0AVG7</accession>
<proteinExistence type="predicted"/>
<dbReference type="InterPro" id="IPR014833">
    <property type="entry name" value="TnsA_N"/>
</dbReference>
<reference evidence="2 3" key="1">
    <citation type="submission" date="2018-03" db="EMBL/GenBank/DDBJ databases">
        <title>Genome sequence of Moorella humiferrea DSM 23265.</title>
        <authorList>
            <person name="Poehlein A."/>
            <person name="Daniel R."/>
        </authorList>
    </citation>
    <scope>NUCLEOTIDE SEQUENCE [LARGE SCALE GENOMIC DNA]</scope>
    <source>
        <strain evidence="2 3">DSM 23265</strain>
    </source>
</reference>